<organism evidence="2">
    <name type="scientific">Anguilla anguilla</name>
    <name type="common">European freshwater eel</name>
    <name type="synonym">Muraena anguilla</name>
    <dbReference type="NCBI Taxonomy" id="7936"/>
    <lineage>
        <taxon>Eukaryota</taxon>
        <taxon>Metazoa</taxon>
        <taxon>Chordata</taxon>
        <taxon>Craniata</taxon>
        <taxon>Vertebrata</taxon>
        <taxon>Euteleostomi</taxon>
        <taxon>Actinopterygii</taxon>
        <taxon>Neopterygii</taxon>
        <taxon>Teleostei</taxon>
        <taxon>Anguilliformes</taxon>
        <taxon>Anguillidae</taxon>
        <taxon>Anguilla</taxon>
    </lineage>
</organism>
<keyword evidence="1" id="KW-0812">Transmembrane</keyword>
<evidence type="ECO:0000256" key="1">
    <source>
        <dbReference type="SAM" id="Phobius"/>
    </source>
</evidence>
<reference evidence="2" key="1">
    <citation type="submission" date="2014-11" db="EMBL/GenBank/DDBJ databases">
        <authorList>
            <person name="Amaro Gonzalez C."/>
        </authorList>
    </citation>
    <scope>NUCLEOTIDE SEQUENCE</scope>
</reference>
<keyword evidence="1" id="KW-0472">Membrane</keyword>
<protein>
    <submittedName>
        <fullName evidence="2">Uncharacterized protein</fullName>
    </submittedName>
</protein>
<proteinExistence type="predicted"/>
<feature type="transmembrane region" description="Helical" evidence="1">
    <location>
        <begin position="41"/>
        <end position="62"/>
    </location>
</feature>
<accession>A0A0E9W8Y9</accession>
<name>A0A0E9W8Y9_ANGAN</name>
<keyword evidence="1" id="KW-1133">Transmembrane helix</keyword>
<reference evidence="2" key="2">
    <citation type="journal article" date="2015" name="Fish Shellfish Immunol.">
        <title>Early steps in the European eel (Anguilla anguilla)-Vibrio vulnificus interaction in the gills: Role of the RtxA13 toxin.</title>
        <authorList>
            <person name="Callol A."/>
            <person name="Pajuelo D."/>
            <person name="Ebbesson L."/>
            <person name="Teles M."/>
            <person name="MacKenzie S."/>
            <person name="Amaro C."/>
        </authorList>
    </citation>
    <scope>NUCLEOTIDE SEQUENCE</scope>
</reference>
<evidence type="ECO:0000313" key="2">
    <source>
        <dbReference type="EMBL" id="JAH86807.1"/>
    </source>
</evidence>
<sequence length="74" mass="8890">MKWKCYVAFHEAPELVQPGSFLPHPATKYSERTNVQLWEKYYLHCFFIFLHAFNFLVCPANWSFCSHPFPKICF</sequence>
<dbReference type="AlphaFoldDB" id="A0A0E9W8Y9"/>
<dbReference type="EMBL" id="GBXM01021770">
    <property type="protein sequence ID" value="JAH86807.1"/>
    <property type="molecule type" value="Transcribed_RNA"/>
</dbReference>